<evidence type="ECO:0000259" key="1">
    <source>
        <dbReference type="Pfam" id="PF10360"/>
    </source>
</evidence>
<accession>A0AAV5R4R7</accession>
<keyword evidence="3" id="KW-1185">Reference proteome</keyword>
<dbReference type="SUPFAM" id="SSF56300">
    <property type="entry name" value="Metallo-dependent phosphatases"/>
    <property type="match status" value="1"/>
</dbReference>
<dbReference type="EMBL" id="BTGB01000003">
    <property type="protein sequence ID" value="GMM46465.1"/>
    <property type="molecule type" value="Genomic_DNA"/>
</dbReference>
<dbReference type="Pfam" id="PF10360">
    <property type="entry name" value="DUF2433"/>
    <property type="match status" value="1"/>
</dbReference>
<dbReference type="InterPro" id="IPR029052">
    <property type="entry name" value="Metallo-depent_PP-like"/>
</dbReference>
<organism evidence="2 3">
    <name type="scientific">Pichia kluyveri</name>
    <name type="common">Yeast</name>
    <dbReference type="NCBI Taxonomy" id="36015"/>
    <lineage>
        <taxon>Eukaryota</taxon>
        <taxon>Fungi</taxon>
        <taxon>Dikarya</taxon>
        <taxon>Ascomycota</taxon>
        <taxon>Saccharomycotina</taxon>
        <taxon>Pichiomycetes</taxon>
        <taxon>Pichiales</taxon>
        <taxon>Pichiaceae</taxon>
        <taxon>Pichia</taxon>
    </lineage>
</organism>
<evidence type="ECO:0000313" key="2">
    <source>
        <dbReference type="EMBL" id="GMM46465.1"/>
    </source>
</evidence>
<dbReference type="Proteomes" id="UP001378960">
    <property type="component" value="Unassembled WGS sequence"/>
</dbReference>
<feature type="domain" description="DUF2433" evidence="1">
    <location>
        <begin position="282"/>
        <end position="447"/>
    </location>
</feature>
<proteinExistence type="predicted"/>
<dbReference type="PANTHER" id="PTHR31987">
    <property type="entry name" value="GLUTAMINASE A-RELATED"/>
    <property type="match status" value="1"/>
</dbReference>
<sequence length="451" mass="51844">MTNPHISIYNTNNVKILVVADIRGNLSYFNTLSTIHNPDFIIHTGNFGFIDNESISKIHESYLRHIVEFSPLLSKDLILKISQLSKVQGDSVHHLSNDNINLKSILLNSNQQISQLMDFINGNKNLNIPVYTIYGMCEDSNVINKFRNGTYKINNLHIIDDYNLHSIKFNNGSSSQSILLAGIGGSLSYHKLFHQGTSNNIIPLSSIIPISGDPGNIWITMLQLGKLFHSLLEYSENNPNEYNKSIKILVTHQSPTREPLLEHLSIFFKFDYTISNSLHFKYISSFNDLTINTSFETFKIKFSDSRLKLLKIWIKIQKKYEKLLSQFNNYQLASYIHLALSIYDKIPISKSSSSTDNTDENISLSLSPSLINSIQSSNFNNLLNLLSKHELNQIIRHINDLYYVSFQNCWHYNICDVENGYLLLNYNLQNNKFSMNTYSEGFDFNYRFEAT</sequence>
<reference evidence="2 3" key="1">
    <citation type="journal article" date="2023" name="Elife">
        <title>Identification of key yeast species and microbe-microbe interactions impacting larval growth of Drosophila in the wild.</title>
        <authorList>
            <person name="Mure A."/>
            <person name="Sugiura Y."/>
            <person name="Maeda R."/>
            <person name="Honda K."/>
            <person name="Sakurai N."/>
            <person name="Takahashi Y."/>
            <person name="Watada M."/>
            <person name="Katoh T."/>
            <person name="Gotoh A."/>
            <person name="Gotoh Y."/>
            <person name="Taniguchi I."/>
            <person name="Nakamura K."/>
            <person name="Hayashi T."/>
            <person name="Katayama T."/>
            <person name="Uemura T."/>
            <person name="Hattori Y."/>
        </authorList>
    </citation>
    <scope>NUCLEOTIDE SEQUENCE [LARGE SCALE GENOMIC DNA]</scope>
    <source>
        <strain evidence="2 3">PK-24</strain>
    </source>
</reference>
<dbReference type="InterPro" id="IPR018829">
    <property type="entry name" value="DUF2433"/>
</dbReference>
<name>A0AAV5R4R7_PICKL</name>
<evidence type="ECO:0000313" key="3">
    <source>
        <dbReference type="Proteomes" id="UP001378960"/>
    </source>
</evidence>
<protein>
    <recommendedName>
        <fullName evidence="1">DUF2433 domain-containing protein</fullName>
    </recommendedName>
</protein>
<gene>
    <name evidence="2" type="ORF">DAPK24_030400</name>
</gene>
<dbReference type="AlphaFoldDB" id="A0AAV5R4R7"/>
<dbReference type="PANTHER" id="PTHR31987:SF11">
    <property type="entry name" value="DUF2433 DOMAIN-CONTAINING PROTEIN"/>
    <property type="match status" value="1"/>
</dbReference>
<dbReference type="InterPro" id="IPR052743">
    <property type="entry name" value="Glutaminase_GtaA"/>
</dbReference>
<comment type="caution">
    <text evidence="2">The sequence shown here is derived from an EMBL/GenBank/DDBJ whole genome shotgun (WGS) entry which is preliminary data.</text>
</comment>